<keyword evidence="2" id="KW-1185">Reference proteome</keyword>
<gene>
    <name evidence="1" type="ORF">FB45DRAFT_1102919</name>
</gene>
<reference evidence="1" key="1">
    <citation type="submission" date="2023-03" db="EMBL/GenBank/DDBJ databases">
        <title>Massive genome expansion in bonnet fungi (Mycena s.s.) driven by repeated elements and novel gene families across ecological guilds.</title>
        <authorList>
            <consortium name="Lawrence Berkeley National Laboratory"/>
            <person name="Harder C.B."/>
            <person name="Miyauchi S."/>
            <person name="Viragh M."/>
            <person name="Kuo A."/>
            <person name="Thoen E."/>
            <person name="Andreopoulos B."/>
            <person name="Lu D."/>
            <person name="Skrede I."/>
            <person name="Drula E."/>
            <person name="Henrissat B."/>
            <person name="Morin E."/>
            <person name="Kohler A."/>
            <person name="Barry K."/>
            <person name="LaButti K."/>
            <person name="Morin E."/>
            <person name="Salamov A."/>
            <person name="Lipzen A."/>
            <person name="Mereny Z."/>
            <person name="Hegedus B."/>
            <person name="Baldrian P."/>
            <person name="Stursova M."/>
            <person name="Weitz H."/>
            <person name="Taylor A."/>
            <person name="Grigoriev I.V."/>
            <person name="Nagy L.G."/>
            <person name="Martin F."/>
            <person name="Kauserud H."/>
        </authorList>
    </citation>
    <scope>NUCLEOTIDE SEQUENCE</scope>
    <source>
        <strain evidence="1">9284</strain>
    </source>
</reference>
<protein>
    <submittedName>
        <fullName evidence="1">Uncharacterized protein</fullName>
    </submittedName>
</protein>
<dbReference type="AlphaFoldDB" id="A0AAD7FDJ2"/>
<dbReference type="EMBL" id="JARKIF010000020">
    <property type="protein sequence ID" value="KAJ7617730.1"/>
    <property type="molecule type" value="Genomic_DNA"/>
</dbReference>
<name>A0AAD7FDJ2_9AGAR</name>
<sequence>MVKTAKKYDLQFTALSISKEIQLEMPIWSHIGLNEKEFGKISHRKAVKCLRQKHKTHSVRDILQIAQRRTTIPRHPHMINPSGMSRKNCGCPPCKRERTEYGCEDSGECVEAAKAIIACLHPKWNPLVASNDLCETLALTDGEIVSNRSRDGDGCKKQGLIFDSNYRLTELSNGFRVFATDAHMTQRPARRVIP</sequence>
<evidence type="ECO:0000313" key="1">
    <source>
        <dbReference type="EMBL" id="KAJ7617730.1"/>
    </source>
</evidence>
<evidence type="ECO:0000313" key="2">
    <source>
        <dbReference type="Proteomes" id="UP001221142"/>
    </source>
</evidence>
<feature type="non-terminal residue" evidence="1">
    <location>
        <position position="194"/>
    </location>
</feature>
<dbReference type="Proteomes" id="UP001221142">
    <property type="component" value="Unassembled WGS sequence"/>
</dbReference>
<proteinExistence type="predicted"/>
<comment type="caution">
    <text evidence="1">The sequence shown here is derived from an EMBL/GenBank/DDBJ whole genome shotgun (WGS) entry which is preliminary data.</text>
</comment>
<organism evidence="1 2">
    <name type="scientific">Roridomyces roridus</name>
    <dbReference type="NCBI Taxonomy" id="1738132"/>
    <lineage>
        <taxon>Eukaryota</taxon>
        <taxon>Fungi</taxon>
        <taxon>Dikarya</taxon>
        <taxon>Basidiomycota</taxon>
        <taxon>Agaricomycotina</taxon>
        <taxon>Agaricomycetes</taxon>
        <taxon>Agaricomycetidae</taxon>
        <taxon>Agaricales</taxon>
        <taxon>Marasmiineae</taxon>
        <taxon>Mycenaceae</taxon>
        <taxon>Roridomyces</taxon>
    </lineage>
</organism>
<accession>A0AAD7FDJ2</accession>